<accession>A0AAN6Z4Z9</accession>
<name>A0AAN6Z4Z9_9PEZI</name>
<dbReference type="GeneID" id="87824687"/>
<feature type="region of interest" description="Disordered" evidence="1">
    <location>
        <begin position="340"/>
        <end position="360"/>
    </location>
</feature>
<dbReference type="Proteomes" id="UP001302602">
    <property type="component" value="Unassembled WGS sequence"/>
</dbReference>
<feature type="non-terminal residue" evidence="2">
    <location>
        <position position="794"/>
    </location>
</feature>
<feature type="compositionally biased region" description="Polar residues" evidence="1">
    <location>
        <begin position="600"/>
        <end position="616"/>
    </location>
</feature>
<dbReference type="RefSeq" id="XP_062649043.1">
    <property type="nucleotide sequence ID" value="XM_062787917.1"/>
</dbReference>
<reference evidence="2" key="1">
    <citation type="journal article" date="2023" name="Mol. Phylogenet. Evol.">
        <title>Genome-scale phylogeny and comparative genomics of the fungal order Sordariales.</title>
        <authorList>
            <person name="Hensen N."/>
            <person name="Bonometti L."/>
            <person name="Westerberg I."/>
            <person name="Brannstrom I.O."/>
            <person name="Guillou S."/>
            <person name="Cros-Aarteil S."/>
            <person name="Calhoun S."/>
            <person name="Haridas S."/>
            <person name="Kuo A."/>
            <person name="Mondo S."/>
            <person name="Pangilinan J."/>
            <person name="Riley R."/>
            <person name="LaButti K."/>
            <person name="Andreopoulos B."/>
            <person name="Lipzen A."/>
            <person name="Chen C."/>
            <person name="Yan M."/>
            <person name="Daum C."/>
            <person name="Ng V."/>
            <person name="Clum A."/>
            <person name="Steindorff A."/>
            <person name="Ohm R.A."/>
            <person name="Martin F."/>
            <person name="Silar P."/>
            <person name="Natvig D.O."/>
            <person name="Lalanne C."/>
            <person name="Gautier V."/>
            <person name="Ament-Velasquez S.L."/>
            <person name="Kruys A."/>
            <person name="Hutchinson M.I."/>
            <person name="Powell A.J."/>
            <person name="Barry K."/>
            <person name="Miller A.N."/>
            <person name="Grigoriev I.V."/>
            <person name="Debuchy R."/>
            <person name="Gladieux P."/>
            <person name="Hiltunen Thoren M."/>
            <person name="Johannesson H."/>
        </authorList>
    </citation>
    <scope>NUCLEOTIDE SEQUENCE</scope>
    <source>
        <strain evidence="2">CBS 731.68</strain>
    </source>
</reference>
<feature type="compositionally biased region" description="Polar residues" evidence="1">
    <location>
        <begin position="484"/>
        <end position="494"/>
    </location>
</feature>
<comment type="caution">
    <text evidence="2">The sequence shown here is derived from an EMBL/GenBank/DDBJ whole genome shotgun (WGS) entry which is preliminary data.</text>
</comment>
<proteinExistence type="predicted"/>
<evidence type="ECO:0000313" key="3">
    <source>
        <dbReference type="Proteomes" id="UP001302602"/>
    </source>
</evidence>
<feature type="region of interest" description="Disordered" evidence="1">
    <location>
        <begin position="376"/>
        <end position="395"/>
    </location>
</feature>
<sequence length="794" mass="85585">SLSYEIDPGEPMVDCNLPELLVRDLEVSEDIFMLKDMTAGSPCAGLEALPSDLSDSLPAPIMRYRPSYQQDQQHQAEKLGASRPYPDSLVEDKEHQCAEPSDGINEFGPRDRRRDSSSVTSVEMGPHSIRTRQQSVATAATSVSGRCSSLFSHNTISQSPPGLSSCFSNSRGGSPPGTWYEDERESPPDEACCSVYTARISISDPHQPHLDLADDIIMSGLQKAPKDRELPPAPADSHFPKGCYATFSRPHTPASQALREKPRIIDIPPMAICPRPISSLHNVHHATETASSASEPRGTAPAARSGVGRQRQTSCSVNLQGDSDLSIHLLATANGRTVIDASAPPPISPTRRGQVLPHRPPRSPLAAAVDECDVSGDEEALSSRMDGERRTEARQPSLADLRRWVDASTETMALPQISMPYNPGMPPPGMPLPPEVMESLRVSISCFPETMLLTSSLSIETIRVYSRKVKHRAALDRQLQSTDTDSLYSNSHNTRPSKRWNMSWLSQSRRSSKLHQPQQSYDSLPWSTHSPFNPSPSSLTMERPRTTTLHLWTPIQTIFPTASPHLCDALYAHLLAYNYIRSLCPTPAPATTPVPPPTKGRSSNHQINHGSSSPSDDTARTLGIPHKAASLLGMDDPVSATAAYRQQQQAQGSGSASSRARMLLGRAAAGGGGRRQTSYRVLWDELFASSSGGSVSQNGPRNGFAGGGNQEFGGASAAMRELLAGLGRCVNSLVATMGKGAGGDQVLIDGDEMETDAEVDSLVEEGKRVGVVVLEGAEPVLVRALCEVVRCAEE</sequence>
<feature type="compositionally biased region" description="Polar residues" evidence="1">
    <location>
        <begin position="503"/>
        <end position="542"/>
    </location>
</feature>
<feature type="region of interest" description="Disordered" evidence="1">
    <location>
        <begin position="590"/>
        <end position="621"/>
    </location>
</feature>
<dbReference type="AlphaFoldDB" id="A0AAN6Z4Z9"/>
<reference evidence="2" key="2">
    <citation type="submission" date="2023-05" db="EMBL/GenBank/DDBJ databases">
        <authorList>
            <consortium name="Lawrence Berkeley National Laboratory"/>
            <person name="Steindorff A."/>
            <person name="Hensen N."/>
            <person name="Bonometti L."/>
            <person name="Westerberg I."/>
            <person name="Brannstrom I.O."/>
            <person name="Guillou S."/>
            <person name="Cros-Aarteil S."/>
            <person name="Calhoun S."/>
            <person name="Haridas S."/>
            <person name="Kuo A."/>
            <person name="Mondo S."/>
            <person name="Pangilinan J."/>
            <person name="Riley R."/>
            <person name="Labutti K."/>
            <person name="Andreopoulos B."/>
            <person name="Lipzen A."/>
            <person name="Chen C."/>
            <person name="Yanf M."/>
            <person name="Daum C."/>
            <person name="Ng V."/>
            <person name="Clum A."/>
            <person name="Ohm R."/>
            <person name="Martin F."/>
            <person name="Silar P."/>
            <person name="Natvig D."/>
            <person name="Lalanne C."/>
            <person name="Gautier V."/>
            <person name="Ament-Velasquez S.L."/>
            <person name="Kruys A."/>
            <person name="Hutchinson M.I."/>
            <person name="Powell A.J."/>
            <person name="Barry K."/>
            <person name="Miller A.N."/>
            <person name="Grigoriev I.V."/>
            <person name="Debuchy R."/>
            <person name="Gladieux P."/>
            <person name="Thoren M.H."/>
            <person name="Johannesson H."/>
        </authorList>
    </citation>
    <scope>NUCLEOTIDE SEQUENCE</scope>
    <source>
        <strain evidence="2">CBS 731.68</strain>
    </source>
</reference>
<protein>
    <submittedName>
        <fullName evidence="2">Uncharacterized protein</fullName>
    </submittedName>
</protein>
<evidence type="ECO:0000313" key="2">
    <source>
        <dbReference type="EMBL" id="KAK4125272.1"/>
    </source>
</evidence>
<evidence type="ECO:0000256" key="1">
    <source>
        <dbReference type="SAM" id="MobiDB-lite"/>
    </source>
</evidence>
<feature type="region of interest" description="Disordered" evidence="1">
    <location>
        <begin position="484"/>
        <end position="542"/>
    </location>
</feature>
<organism evidence="2 3">
    <name type="scientific">Parathielavia appendiculata</name>
    <dbReference type="NCBI Taxonomy" id="2587402"/>
    <lineage>
        <taxon>Eukaryota</taxon>
        <taxon>Fungi</taxon>
        <taxon>Dikarya</taxon>
        <taxon>Ascomycota</taxon>
        <taxon>Pezizomycotina</taxon>
        <taxon>Sordariomycetes</taxon>
        <taxon>Sordariomycetidae</taxon>
        <taxon>Sordariales</taxon>
        <taxon>Chaetomiaceae</taxon>
        <taxon>Parathielavia</taxon>
    </lineage>
</organism>
<feature type="region of interest" description="Disordered" evidence="1">
    <location>
        <begin position="156"/>
        <end position="187"/>
    </location>
</feature>
<feature type="non-terminal residue" evidence="2">
    <location>
        <position position="1"/>
    </location>
</feature>
<dbReference type="EMBL" id="MU853226">
    <property type="protein sequence ID" value="KAK4125272.1"/>
    <property type="molecule type" value="Genomic_DNA"/>
</dbReference>
<feature type="region of interest" description="Disordered" evidence="1">
    <location>
        <begin position="67"/>
        <end position="137"/>
    </location>
</feature>
<keyword evidence="3" id="KW-1185">Reference proteome</keyword>
<gene>
    <name evidence="2" type="ORF">N657DRAFT_552744</name>
</gene>
<feature type="region of interest" description="Disordered" evidence="1">
    <location>
        <begin position="285"/>
        <end position="316"/>
    </location>
</feature>
<feature type="compositionally biased region" description="Polar residues" evidence="1">
    <location>
        <begin position="156"/>
        <end position="172"/>
    </location>
</feature>